<evidence type="ECO:0000313" key="4">
    <source>
        <dbReference type="Proteomes" id="UP001303373"/>
    </source>
</evidence>
<gene>
    <name evidence="3" type="ORF">R9X50_00177700</name>
</gene>
<feature type="compositionally biased region" description="Polar residues" evidence="2">
    <location>
        <begin position="179"/>
        <end position="198"/>
    </location>
</feature>
<keyword evidence="4" id="KW-1185">Reference proteome</keyword>
<feature type="compositionally biased region" description="Polar residues" evidence="2">
    <location>
        <begin position="139"/>
        <end position="165"/>
    </location>
</feature>
<evidence type="ECO:0008006" key="5">
    <source>
        <dbReference type="Google" id="ProtNLM"/>
    </source>
</evidence>
<dbReference type="GO" id="GO:0032981">
    <property type="term" value="P:mitochondrial respiratory chain complex I assembly"/>
    <property type="evidence" value="ECO:0007669"/>
    <property type="project" value="TreeGrafter"/>
</dbReference>
<dbReference type="AlphaFoldDB" id="A0AAQ3M317"/>
<organism evidence="3 4">
    <name type="scientific">Acrodontium crateriforme</name>
    <dbReference type="NCBI Taxonomy" id="150365"/>
    <lineage>
        <taxon>Eukaryota</taxon>
        <taxon>Fungi</taxon>
        <taxon>Dikarya</taxon>
        <taxon>Ascomycota</taxon>
        <taxon>Pezizomycotina</taxon>
        <taxon>Dothideomycetes</taxon>
        <taxon>Dothideomycetidae</taxon>
        <taxon>Mycosphaerellales</taxon>
        <taxon>Teratosphaeriaceae</taxon>
        <taxon>Acrodontium</taxon>
    </lineage>
</organism>
<dbReference type="EMBL" id="CP138581">
    <property type="protein sequence ID" value="WPG98975.1"/>
    <property type="molecule type" value="Genomic_DNA"/>
</dbReference>
<dbReference type="PANTHER" id="PTHR32470:SF2">
    <property type="entry name" value="NADH DEHYDROGENASE [UBIQUINONE] 1 ALPHA SUBCOMPLEX ASSEMBLY FACTOR 2"/>
    <property type="match status" value="1"/>
</dbReference>
<dbReference type="GO" id="GO:0045271">
    <property type="term" value="C:respiratory chain complex I"/>
    <property type="evidence" value="ECO:0007669"/>
    <property type="project" value="InterPro"/>
</dbReference>
<proteinExistence type="inferred from homology"/>
<dbReference type="Pfam" id="PF05071">
    <property type="entry name" value="NDUFA12"/>
    <property type="match status" value="1"/>
</dbReference>
<accession>A0AAQ3M317</accession>
<sequence length="205" mass="23910">MSSSPGFAKQLWLQWKSLKLPWRRQFLVGSDLAGNTFWEFRDQLNATRYRRMVKYATQAHYSDIKISPQWHQWLRHTRREAPSIEEQQYDLSRQAMMKQLAAEADERWNSIPSFLDSPNTQRSQPAIGMKDHGAKVSERSLQQSSTITNNIQNEGQQIGDLQNEATKIPNRREREENPWQKQATGAPSQNWQPESWSPGTARRGE</sequence>
<evidence type="ECO:0000313" key="3">
    <source>
        <dbReference type="EMBL" id="WPG98975.1"/>
    </source>
</evidence>
<dbReference type="GO" id="GO:0005739">
    <property type="term" value="C:mitochondrion"/>
    <property type="evidence" value="ECO:0007669"/>
    <property type="project" value="TreeGrafter"/>
</dbReference>
<dbReference type="InterPro" id="IPR007763">
    <property type="entry name" value="NDUFA12"/>
</dbReference>
<comment type="similarity">
    <text evidence="1">Belongs to the complex I NDUFA12 subunit family.</text>
</comment>
<name>A0AAQ3M317_9PEZI</name>
<protein>
    <recommendedName>
        <fullName evidence="5">NADH dehydrogenase [ubiquinone] 1 alpha subcomplex subunit</fullName>
    </recommendedName>
</protein>
<dbReference type="InterPro" id="IPR052618">
    <property type="entry name" value="ComplexI_NDUFA12"/>
</dbReference>
<feature type="compositionally biased region" description="Basic and acidic residues" evidence="2">
    <location>
        <begin position="129"/>
        <end position="138"/>
    </location>
</feature>
<dbReference type="Proteomes" id="UP001303373">
    <property type="component" value="Chromosome 2"/>
</dbReference>
<evidence type="ECO:0000256" key="2">
    <source>
        <dbReference type="SAM" id="MobiDB-lite"/>
    </source>
</evidence>
<feature type="compositionally biased region" description="Polar residues" evidence="2">
    <location>
        <begin position="114"/>
        <end position="124"/>
    </location>
</feature>
<reference evidence="3 4" key="1">
    <citation type="submission" date="2023-11" db="EMBL/GenBank/DDBJ databases">
        <title>An acidophilic fungus is an integral part of prey digestion in a carnivorous sundew plant.</title>
        <authorList>
            <person name="Tsai I.J."/>
        </authorList>
    </citation>
    <scope>NUCLEOTIDE SEQUENCE [LARGE SCALE GENOMIC DNA]</scope>
    <source>
        <strain evidence="3">169a</strain>
    </source>
</reference>
<evidence type="ECO:0000256" key="1">
    <source>
        <dbReference type="ARBA" id="ARBA00007355"/>
    </source>
</evidence>
<dbReference type="PANTHER" id="PTHR32470">
    <property type="entry name" value="ADH DEHYDROGENASE [UBIQUINONE] 1 ALPHA SUBCOMPLEX ASSEMBLY FACTOR 2"/>
    <property type="match status" value="1"/>
</dbReference>
<feature type="region of interest" description="Disordered" evidence="2">
    <location>
        <begin position="114"/>
        <end position="205"/>
    </location>
</feature>